<evidence type="ECO:0000313" key="6">
    <source>
        <dbReference type="EMBL" id="EED94293.1"/>
    </source>
</evidence>
<dbReference type="Pfam" id="PF07992">
    <property type="entry name" value="Pyr_redox_2"/>
    <property type="match status" value="1"/>
</dbReference>
<evidence type="ECO:0000256" key="1">
    <source>
        <dbReference type="ARBA" id="ARBA00006442"/>
    </source>
</evidence>
<protein>
    <recommendedName>
        <fullName evidence="5">FAD/NAD(P)-binding domain-containing protein</fullName>
    </recommendedName>
</protein>
<dbReference type="InterPro" id="IPR023753">
    <property type="entry name" value="FAD/NAD-binding_dom"/>
</dbReference>
<dbReference type="GeneID" id="7441876"/>
<dbReference type="PANTHER" id="PTHR43735">
    <property type="entry name" value="APOPTOSIS-INDUCING FACTOR 1"/>
    <property type="match status" value="1"/>
</dbReference>
<dbReference type="PRINTS" id="PR00411">
    <property type="entry name" value="PNDRDTASEI"/>
</dbReference>
<feature type="domain" description="FAD/NAD(P)-binding" evidence="5">
    <location>
        <begin position="4"/>
        <end position="289"/>
    </location>
</feature>
<reference evidence="6 7" key="2">
    <citation type="journal article" date="2008" name="Nature">
        <title>The Phaeodactylum genome reveals the evolutionary history of diatom genomes.</title>
        <authorList>
            <person name="Bowler C."/>
            <person name="Allen A.E."/>
            <person name="Badger J.H."/>
            <person name="Grimwood J."/>
            <person name="Jabbari K."/>
            <person name="Kuo A."/>
            <person name="Maheswari U."/>
            <person name="Martens C."/>
            <person name="Maumus F."/>
            <person name="Otillar R.P."/>
            <person name="Rayko E."/>
            <person name="Salamov A."/>
            <person name="Vandepoele K."/>
            <person name="Beszteri B."/>
            <person name="Gruber A."/>
            <person name="Heijde M."/>
            <person name="Katinka M."/>
            <person name="Mock T."/>
            <person name="Valentin K."/>
            <person name="Verret F."/>
            <person name="Berges J.A."/>
            <person name="Brownlee C."/>
            <person name="Cadoret J.P."/>
            <person name="Chiovitti A."/>
            <person name="Choi C.J."/>
            <person name="Coesel S."/>
            <person name="De Martino A."/>
            <person name="Detter J.C."/>
            <person name="Durkin C."/>
            <person name="Falciatore A."/>
            <person name="Fournet J."/>
            <person name="Haruta M."/>
            <person name="Huysman M.J."/>
            <person name="Jenkins B.D."/>
            <person name="Jiroutova K."/>
            <person name="Jorgensen R.E."/>
            <person name="Joubert Y."/>
            <person name="Kaplan A."/>
            <person name="Kroger N."/>
            <person name="Kroth P.G."/>
            <person name="La Roche J."/>
            <person name="Lindquist E."/>
            <person name="Lommer M."/>
            <person name="Martin-Jezequel V."/>
            <person name="Lopez P.J."/>
            <person name="Lucas S."/>
            <person name="Mangogna M."/>
            <person name="McGinnis K."/>
            <person name="Medlin L.K."/>
            <person name="Montsant A."/>
            <person name="Oudot-Le Secq M.P."/>
            <person name="Napoli C."/>
            <person name="Obornik M."/>
            <person name="Parker M.S."/>
            <person name="Petit J.L."/>
            <person name="Porcel B.M."/>
            <person name="Poulsen N."/>
            <person name="Robison M."/>
            <person name="Rychlewski L."/>
            <person name="Rynearson T.A."/>
            <person name="Schmutz J."/>
            <person name="Shapiro H."/>
            <person name="Siaut M."/>
            <person name="Stanley M."/>
            <person name="Sussman M.R."/>
            <person name="Taylor A.R."/>
            <person name="Vardi A."/>
            <person name="von Dassow P."/>
            <person name="Vyverman W."/>
            <person name="Willis A."/>
            <person name="Wyrwicz L.S."/>
            <person name="Rokhsar D.S."/>
            <person name="Weissenbach J."/>
            <person name="Armbrust E.V."/>
            <person name="Green B.R."/>
            <person name="Van de Peer Y."/>
            <person name="Grigoriev I.V."/>
        </authorList>
    </citation>
    <scope>NUCLEOTIDE SEQUENCE [LARGE SCALE GENOMIC DNA]</scope>
    <source>
        <strain evidence="6 7">CCMP1335</strain>
    </source>
</reference>
<evidence type="ECO:0000256" key="2">
    <source>
        <dbReference type="ARBA" id="ARBA00022630"/>
    </source>
</evidence>
<dbReference type="InParanoid" id="B8BY02"/>
<dbReference type="GO" id="GO:0050660">
    <property type="term" value="F:flavin adenine dinucleotide binding"/>
    <property type="evidence" value="ECO:0000318"/>
    <property type="project" value="GO_Central"/>
</dbReference>
<dbReference type="PANTHER" id="PTHR43735:SF3">
    <property type="entry name" value="FERROPTOSIS SUPPRESSOR PROTEIN 1"/>
    <property type="match status" value="1"/>
</dbReference>
<dbReference type="PRINTS" id="PR00368">
    <property type="entry name" value="FADPNR"/>
</dbReference>
<comment type="similarity">
    <text evidence="1">Belongs to the FAD-dependent oxidoreductase family.</text>
</comment>
<dbReference type="RefSeq" id="XP_002288857.1">
    <property type="nucleotide sequence ID" value="XM_002288821.1"/>
</dbReference>
<dbReference type="Proteomes" id="UP000001449">
    <property type="component" value="Chromosome 3"/>
</dbReference>
<keyword evidence="3" id="KW-0274">FAD</keyword>
<dbReference type="GO" id="GO:0004174">
    <property type="term" value="F:electron-transferring-flavoprotein dehydrogenase activity"/>
    <property type="evidence" value="ECO:0000318"/>
    <property type="project" value="GO_Central"/>
</dbReference>
<name>B8BY02_THAPS</name>
<gene>
    <name evidence="6" type="ORF">THAPSDRAFT_21785</name>
</gene>
<dbReference type="SUPFAM" id="SSF51905">
    <property type="entry name" value="FAD/NAD(P)-binding domain"/>
    <property type="match status" value="1"/>
</dbReference>
<dbReference type="KEGG" id="tps:THAPSDRAFT_21785"/>
<dbReference type="AlphaFoldDB" id="B8BY02"/>
<sequence>MSSFIVIGAGWAGLAAVQKLEASTKITVLEVGSKDYVDINIANPRMAVEPQTAETAYQPLSKAIKRAELKHIKEIKEVSPGKVVVINAKGEEETLGADGIIIATGSKQSSPLMKDVTGKSKEERKAQFTAFRDAVKNSKAGVLVVGGGTTGVELAGEIRTDFSDVKCTLVSKSDLLLRGSAKRESMHKLALKQLETMGVNVVTGDYIEDLNEDYVGETKTFTTKKGREIVADVVVVCAGGTPNVPFAVADGTLDVKTKGLVVDGAMLCEKLSSDENKPIWAVGDCTMYGGRGMFIDPQVAALVASVSHFMKTGSTKHTPMKYNHKASESFPSLISVGRHGAAFSLPFANVRLGKMLKCKDLGVAFIYKKAFGIKV</sequence>
<evidence type="ECO:0000256" key="3">
    <source>
        <dbReference type="ARBA" id="ARBA00022827"/>
    </source>
</evidence>
<keyword evidence="4" id="KW-0560">Oxidoreductase</keyword>
<dbReference type="OMA" id="FDLVIPC"/>
<dbReference type="EMBL" id="CM000640">
    <property type="protein sequence ID" value="EED94293.1"/>
    <property type="molecule type" value="Genomic_DNA"/>
</dbReference>
<proteinExistence type="inferred from homology"/>
<keyword evidence="2" id="KW-0285">Flavoprotein</keyword>
<evidence type="ECO:0000256" key="4">
    <source>
        <dbReference type="ARBA" id="ARBA00023002"/>
    </source>
</evidence>
<keyword evidence="7" id="KW-1185">Reference proteome</keyword>
<dbReference type="HOGENOM" id="CLU_738719_0_0_1"/>
<reference evidence="6 7" key="1">
    <citation type="journal article" date="2004" name="Science">
        <title>The genome of the diatom Thalassiosira pseudonana: ecology, evolution, and metabolism.</title>
        <authorList>
            <person name="Armbrust E.V."/>
            <person name="Berges J.A."/>
            <person name="Bowler C."/>
            <person name="Green B.R."/>
            <person name="Martinez D."/>
            <person name="Putnam N.H."/>
            <person name="Zhou S."/>
            <person name="Allen A.E."/>
            <person name="Apt K.E."/>
            <person name="Bechner M."/>
            <person name="Brzezinski M.A."/>
            <person name="Chaal B.K."/>
            <person name="Chiovitti A."/>
            <person name="Davis A.K."/>
            <person name="Demarest M.S."/>
            <person name="Detter J.C."/>
            <person name="Glavina T."/>
            <person name="Goodstein D."/>
            <person name="Hadi M.Z."/>
            <person name="Hellsten U."/>
            <person name="Hildebrand M."/>
            <person name="Jenkins B.D."/>
            <person name="Jurka J."/>
            <person name="Kapitonov V.V."/>
            <person name="Kroger N."/>
            <person name="Lau W.W."/>
            <person name="Lane T.W."/>
            <person name="Larimer F.W."/>
            <person name="Lippmeier J.C."/>
            <person name="Lucas S."/>
            <person name="Medina M."/>
            <person name="Montsant A."/>
            <person name="Obornik M."/>
            <person name="Parker M.S."/>
            <person name="Palenik B."/>
            <person name="Pazour G.J."/>
            <person name="Richardson P.M."/>
            <person name="Rynearson T.A."/>
            <person name="Saito M.A."/>
            <person name="Schwartz D.C."/>
            <person name="Thamatrakoln K."/>
            <person name="Valentin K."/>
            <person name="Vardi A."/>
            <person name="Wilkerson F.P."/>
            <person name="Rokhsar D.S."/>
        </authorList>
    </citation>
    <scope>NUCLEOTIDE SEQUENCE [LARGE SCALE GENOMIC DNA]</scope>
    <source>
        <strain evidence="6 7">CCMP1335</strain>
    </source>
</reference>
<organism evidence="6 7">
    <name type="scientific">Thalassiosira pseudonana</name>
    <name type="common">Marine diatom</name>
    <name type="synonym">Cyclotella nana</name>
    <dbReference type="NCBI Taxonomy" id="35128"/>
    <lineage>
        <taxon>Eukaryota</taxon>
        <taxon>Sar</taxon>
        <taxon>Stramenopiles</taxon>
        <taxon>Ochrophyta</taxon>
        <taxon>Bacillariophyta</taxon>
        <taxon>Coscinodiscophyceae</taxon>
        <taxon>Thalassiosirophycidae</taxon>
        <taxon>Thalassiosirales</taxon>
        <taxon>Thalassiosiraceae</taxon>
        <taxon>Thalassiosira</taxon>
    </lineage>
</organism>
<evidence type="ECO:0000259" key="5">
    <source>
        <dbReference type="Pfam" id="PF07992"/>
    </source>
</evidence>
<dbReference type="Gene3D" id="3.50.50.60">
    <property type="entry name" value="FAD/NAD(P)-binding domain"/>
    <property type="match status" value="2"/>
</dbReference>
<accession>B8BY02</accession>
<dbReference type="FunFam" id="3.50.50.60:FF:000798">
    <property type="entry name" value="FAD/NAD(P)-binding oxidoreductase family protein"/>
    <property type="match status" value="1"/>
</dbReference>
<dbReference type="eggNOG" id="KOG2495">
    <property type="taxonomic scope" value="Eukaryota"/>
</dbReference>
<dbReference type="GO" id="GO:0005737">
    <property type="term" value="C:cytoplasm"/>
    <property type="evidence" value="ECO:0000318"/>
    <property type="project" value="GO_Central"/>
</dbReference>
<dbReference type="InterPro" id="IPR036188">
    <property type="entry name" value="FAD/NAD-bd_sf"/>
</dbReference>
<dbReference type="PaxDb" id="35128-Thaps21785"/>
<evidence type="ECO:0000313" key="7">
    <source>
        <dbReference type="Proteomes" id="UP000001449"/>
    </source>
</evidence>